<sequence length="162" mass="18172">MSGTKRITKEFAEVSQNPPEGFTVALPPNGSIHTWHITLRPPAGTPYHPGIFGVVMTLPSEYPFKAPVIKFVTRIYHPNVTNDSLGNVCLGILKPEAWKPPTKLRAVFDAIRNLLVEPQPDDPLEDRIAEEYRNDRTTFLKNVKTHVDKYAKSEPEFPPVAS</sequence>
<dbReference type="InterPro" id="IPR000608">
    <property type="entry name" value="UBC"/>
</dbReference>
<dbReference type="FunFam" id="3.10.110.10:FF:000060">
    <property type="entry name" value="Ubiquitin conjugating enzyme (UbcB)"/>
    <property type="match status" value="1"/>
</dbReference>
<keyword evidence="8" id="KW-1185">Reference proteome</keyword>
<name>A0A9P9APR4_9HYPO</name>
<dbReference type="SUPFAM" id="SSF54495">
    <property type="entry name" value="UBC-like"/>
    <property type="match status" value="1"/>
</dbReference>
<dbReference type="Gene3D" id="3.10.110.10">
    <property type="entry name" value="Ubiquitin Conjugating Enzyme"/>
    <property type="match status" value="1"/>
</dbReference>
<dbReference type="InterPro" id="IPR016135">
    <property type="entry name" value="UBQ-conjugating_enzyme/RWD"/>
</dbReference>
<evidence type="ECO:0000259" key="6">
    <source>
        <dbReference type="PROSITE" id="PS50127"/>
    </source>
</evidence>
<dbReference type="OrthoDB" id="9978460at2759"/>
<organism evidence="7 8">
    <name type="scientific">Thelonectria olida</name>
    <dbReference type="NCBI Taxonomy" id="1576542"/>
    <lineage>
        <taxon>Eukaryota</taxon>
        <taxon>Fungi</taxon>
        <taxon>Dikarya</taxon>
        <taxon>Ascomycota</taxon>
        <taxon>Pezizomycotina</taxon>
        <taxon>Sordariomycetes</taxon>
        <taxon>Hypocreomycetidae</taxon>
        <taxon>Hypocreales</taxon>
        <taxon>Nectriaceae</taxon>
        <taxon>Thelonectria</taxon>
    </lineage>
</organism>
<dbReference type="PROSITE" id="PS50127">
    <property type="entry name" value="UBC_2"/>
    <property type="match status" value="1"/>
</dbReference>
<keyword evidence="2" id="KW-0808">Transferase</keyword>
<evidence type="ECO:0000256" key="5">
    <source>
        <dbReference type="ARBA" id="ARBA00022840"/>
    </source>
</evidence>
<comment type="caution">
    <text evidence="7">The sequence shown here is derived from an EMBL/GenBank/DDBJ whole genome shotgun (WGS) entry which is preliminary data.</text>
</comment>
<evidence type="ECO:0000256" key="1">
    <source>
        <dbReference type="ARBA" id="ARBA00012486"/>
    </source>
</evidence>
<dbReference type="GO" id="GO:0005524">
    <property type="term" value="F:ATP binding"/>
    <property type="evidence" value="ECO:0007669"/>
    <property type="project" value="UniProtKB-KW"/>
</dbReference>
<keyword evidence="4" id="KW-0833">Ubl conjugation pathway</keyword>
<evidence type="ECO:0000313" key="8">
    <source>
        <dbReference type="Proteomes" id="UP000777438"/>
    </source>
</evidence>
<keyword evidence="3" id="KW-0547">Nucleotide-binding</keyword>
<dbReference type="InterPro" id="IPR050113">
    <property type="entry name" value="Ub_conjugating_enzyme"/>
</dbReference>
<dbReference type="Proteomes" id="UP000777438">
    <property type="component" value="Unassembled WGS sequence"/>
</dbReference>
<dbReference type="GO" id="GO:0061631">
    <property type="term" value="F:ubiquitin conjugating enzyme activity"/>
    <property type="evidence" value="ECO:0007669"/>
    <property type="project" value="UniProtKB-EC"/>
</dbReference>
<evidence type="ECO:0000256" key="3">
    <source>
        <dbReference type="ARBA" id="ARBA00022741"/>
    </source>
</evidence>
<proteinExistence type="predicted"/>
<feature type="domain" description="UBC core" evidence="6">
    <location>
        <begin position="2"/>
        <end position="152"/>
    </location>
</feature>
<gene>
    <name evidence="7" type="ORF">B0T10DRAFT_55701</name>
</gene>
<dbReference type="Pfam" id="PF00179">
    <property type="entry name" value="UQ_con"/>
    <property type="match status" value="1"/>
</dbReference>
<dbReference type="PANTHER" id="PTHR24067">
    <property type="entry name" value="UBIQUITIN-CONJUGATING ENZYME E2"/>
    <property type="match status" value="1"/>
</dbReference>
<evidence type="ECO:0000313" key="7">
    <source>
        <dbReference type="EMBL" id="KAH6888525.1"/>
    </source>
</evidence>
<dbReference type="EC" id="2.3.2.23" evidence="1"/>
<evidence type="ECO:0000256" key="2">
    <source>
        <dbReference type="ARBA" id="ARBA00022679"/>
    </source>
</evidence>
<keyword evidence="5" id="KW-0067">ATP-binding</keyword>
<dbReference type="EMBL" id="JAGPYM010000012">
    <property type="protein sequence ID" value="KAH6888525.1"/>
    <property type="molecule type" value="Genomic_DNA"/>
</dbReference>
<accession>A0A9P9APR4</accession>
<dbReference type="SMART" id="SM00212">
    <property type="entry name" value="UBCc"/>
    <property type="match status" value="1"/>
</dbReference>
<dbReference type="AlphaFoldDB" id="A0A9P9APR4"/>
<evidence type="ECO:0000256" key="4">
    <source>
        <dbReference type="ARBA" id="ARBA00022786"/>
    </source>
</evidence>
<reference evidence="7 8" key="1">
    <citation type="journal article" date="2021" name="Nat. Commun.">
        <title>Genetic determinants of endophytism in the Arabidopsis root mycobiome.</title>
        <authorList>
            <person name="Mesny F."/>
            <person name="Miyauchi S."/>
            <person name="Thiergart T."/>
            <person name="Pickel B."/>
            <person name="Atanasova L."/>
            <person name="Karlsson M."/>
            <person name="Huettel B."/>
            <person name="Barry K.W."/>
            <person name="Haridas S."/>
            <person name="Chen C."/>
            <person name="Bauer D."/>
            <person name="Andreopoulos W."/>
            <person name="Pangilinan J."/>
            <person name="LaButti K."/>
            <person name="Riley R."/>
            <person name="Lipzen A."/>
            <person name="Clum A."/>
            <person name="Drula E."/>
            <person name="Henrissat B."/>
            <person name="Kohler A."/>
            <person name="Grigoriev I.V."/>
            <person name="Martin F.M."/>
            <person name="Hacquard S."/>
        </authorList>
    </citation>
    <scope>NUCLEOTIDE SEQUENCE [LARGE SCALE GENOMIC DNA]</scope>
    <source>
        <strain evidence="7 8">MPI-CAGE-CH-0241</strain>
    </source>
</reference>
<protein>
    <recommendedName>
        <fullName evidence="1">E2 ubiquitin-conjugating enzyme</fullName>
        <ecNumber evidence="1">2.3.2.23</ecNumber>
    </recommendedName>
</protein>